<keyword evidence="2 5" id="KW-0678">Repressor</keyword>
<dbReference type="GO" id="GO:0045947">
    <property type="term" value="P:negative regulation of translational initiation"/>
    <property type="evidence" value="ECO:0007669"/>
    <property type="project" value="UniProtKB-UniRule"/>
</dbReference>
<evidence type="ECO:0000256" key="4">
    <source>
        <dbReference type="ARBA" id="ARBA00022884"/>
    </source>
</evidence>
<evidence type="ECO:0000256" key="3">
    <source>
        <dbReference type="ARBA" id="ARBA00022845"/>
    </source>
</evidence>
<dbReference type="STRING" id="1125699.HMPREF9194_00511"/>
<evidence type="ECO:0000256" key="1">
    <source>
        <dbReference type="ARBA" id="ARBA00022490"/>
    </source>
</evidence>
<reference evidence="6 7" key="1">
    <citation type="submission" date="2013-04" db="EMBL/GenBank/DDBJ databases">
        <title>The Genome Sequence of Treponema maltophilum ATCC 51939.</title>
        <authorList>
            <consortium name="The Broad Institute Genomics Platform"/>
            <person name="Earl A."/>
            <person name="Ward D."/>
            <person name="Feldgarden M."/>
            <person name="Gevers D."/>
            <person name="Leonetti C."/>
            <person name="Blanton J.M."/>
            <person name="Dewhirst F.E."/>
            <person name="Izard J."/>
            <person name="Walker B."/>
            <person name="Young S."/>
            <person name="Zeng Q."/>
            <person name="Gargeya S."/>
            <person name="Fitzgerald M."/>
            <person name="Haas B."/>
            <person name="Abouelleil A."/>
            <person name="Allen A.W."/>
            <person name="Alvarado L."/>
            <person name="Arachchi H.M."/>
            <person name="Berlin A.M."/>
            <person name="Chapman S.B."/>
            <person name="Gainer-Dewar J."/>
            <person name="Goldberg J."/>
            <person name="Griggs A."/>
            <person name="Gujja S."/>
            <person name="Hansen M."/>
            <person name="Howarth C."/>
            <person name="Imamovic A."/>
            <person name="Ireland A."/>
            <person name="Larimer J."/>
            <person name="McCowan C."/>
            <person name="Murphy C."/>
            <person name="Pearson M."/>
            <person name="Poon T.W."/>
            <person name="Priest M."/>
            <person name="Roberts A."/>
            <person name="Saif S."/>
            <person name="Shea T."/>
            <person name="Sisk P."/>
            <person name="Sykes S."/>
            <person name="Wortman J."/>
            <person name="Nusbaum C."/>
            <person name="Birren B."/>
        </authorList>
    </citation>
    <scope>NUCLEOTIDE SEQUENCE [LARGE SCALE GENOMIC DNA]</scope>
    <source>
        <strain evidence="6 7">ATCC 51939</strain>
    </source>
</reference>
<comment type="caution">
    <text evidence="6">The sequence shown here is derived from an EMBL/GenBank/DDBJ whole genome shotgun (WGS) entry which is preliminary data.</text>
</comment>
<evidence type="ECO:0000313" key="6">
    <source>
        <dbReference type="EMBL" id="EPF30197.1"/>
    </source>
</evidence>
<keyword evidence="1 5" id="KW-0963">Cytoplasm</keyword>
<dbReference type="Gene3D" id="2.60.40.4380">
    <property type="entry name" value="Translational regulator CsrA"/>
    <property type="match status" value="1"/>
</dbReference>
<organism evidence="6 7">
    <name type="scientific">Treponema maltophilum ATCC 51939</name>
    <dbReference type="NCBI Taxonomy" id="1125699"/>
    <lineage>
        <taxon>Bacteria</taxon>
        <taxon>Pseudomonadati</taxon>
        <taxon>Spirochaetota</taxon>
        <taxon>Spirochaetia</taxon>
        <taxon>Spirochaetales</taxon>
        <taxon>Treponemataceae</taxon>
        <taxon>Treponema</taxon>
    </lineage>
</organism>
<dbReference type="GO" id="GO:1902208">
    <property type="term" value="P:regulation of bacterial-type flagellum assembly"/>
    <property type="evidence" value="ECO:0007669"/>
    <property type="project" value="UniProtKB-UniRule"/>
</dbReference>
<dbReference type="eggNOG" id="COG1551">
    <property type="taxonomic scope" value="Bacteria"/>
</dbReference>
<dbReference type="SUPFAM" id="SSF117130">
    <property type="entry name" value="CsrA-like"/>
    <property type="match status" value="1"/>
</dbReference>
<gene>
    <name evidence="5" type="primary">csrA</name>
    <name evidence="6" type="ORF">HMPREF9194_00511</name>
</gene>
<dbReference type="HOGENOM" id="CLU_164837_0_1_12"/>
<dbReference type="NCBIfam" id="NF002469">
    <property type="entry name" value="PRK01712.1"/>
    <property type="match status" value="1"/>
</dbReference>
<name>S3KDE3_TREMA</name>
<keyword evidence="4 5" id="KW-0694">RNA-binding</keyword>
<dbReference type="GO" id="GO:0006402">
    <property type="term" value="P:mRNA catabolic process"/>
    <property type="evidence" value="ECO:0007669"/>
    <property type="project" value="InterPro"/>
</dbReference>
<comment type="subunit">
    <text evidence="5">Homodimer; the beta-strands of each monomer intercalate to form a hydrophobic core, while the alpha-helices form wings that extend away from the core.</text>
</comment>
<dbReference type="GO" id="GO:0044781">
    <property type="term" value="P:bacterial-type flagellum organization"/>
    <property type="evidence" value="ECO:0007669"/>
    <property type="project" value="UniProtKB-KW"/>
</dbReference>
<sequence>MLILSRKINEKIKIGNDITLTIIEVRGDQVKIGVEAPKHVKVFREEVFQAIQEENKAAAASALSAHDDLSVLSGLLGK</sequence>
<dbReference type="OrthoDB" id="9809061at2"/>
<dbReference type="GO" id="GO:0006109">
    <property type="term" value="P:regulation of carbohydrate metabolic process"/>
    <property type="evidence" value="ECO:0007669"/>
    <property type="project" value="InterPro"/>
</dbReference>
<dbReference type="Pfam" id="PF02599">
    <property type="entry name" value="CsrA"/>
    <property type="match status" value="1"/>
</dbReference>
<evidence type="ECO:0000313" key="7">
    <source>
        <dbReference type="Proteomes" id="UP000014541"/>
    </source>
</evidence>
<dbReference type="AlphaFoldDB" id="S3KDE3"/>
<dbReference type="PANTHER" id="PTHR34984:SF1">
    <property type="entry name" value="CARBON STORAGE REGULATOR"/>
    <property type="match status" value="1"/>
</dbReference>
<keyword evidence="5" id="KW-1005">Bacterial flagellum biogenesis</keyword>
<dbReference type="InterPro" id="IPR036107">
    <property type="entry name" value="CsrA_sf"/>
</dbReference>
<dbReference type="PANTHER" id="PTHR34984">
    <property type="entry name" value="CARBON STORAGE REGULATOR"/>
    <property type="match status" value="1"/>
</dbReference>
<accession>S3KDE3</accession>
<comment type="subcellular location">
    <subcellularLocation>
        <location evidence="5">Cytoplasm</location>
    </subcellularLocation>
</comment>
<dbReference type="GO" id="GO:0048027">
    <property type="term" value="F:mRNA 5'-UTR binding"/>
    <property type="evidence" value="ECO:0007669"/>
    <property type="project" value="UniProtKB-UniRule"/>
</dbReference>
<keyword evidence="3 5" id="KW-0810">Translation regulation</keyword>
<dbReference type="GO" id="GO:0005829">
    <property type="term" value="C:cytosol"/>
    <property type="evidence" value="ECO:0007669"/>
    <property type="project" value="TreeGrafter"/>
</dbReference>
<evidence type="ECO:0000256" key="2">
    <source>
        <dbReference type="ARBA" id="ARBA00022491"/>
    </source>
</evidence>
<protein>
    <recommendedName>
        <fullName evidence="5">Translational regulator CsrA</fullName>
    </recommendedName>
</protein>
<keyword evidence="7" id="KW-1185">Reference proteome</keyword>
<dbReference type="FunFam" id="2.60.40.4380:FF:000002">
    <property type="entry name" value="Translational regulator CsrA"/>
    <property type="match status" value="1"/>
</dbReference>
<dbReference type="PATRIC" id="fig|1125699.3.peg.518"/>
<dbReference type="Proteomes" id="UP000014541">
    <property type="component" value="Unassembled WGS sequence"/>
</dbReference>
<dbReference type="NCBIfam" id="TIGR00202">
    <property type="entry name" value="csrA"/>
    <property type="match status" value="1"/>
</dbReference>
<dbReference type="RefSeq" id="WP_016524808.1">
    <property type="nucleotide sequence ID" value="NZ_KE332518.1"/>
</dbReference>
<dbReference type="EMBL" id="ATFF01000006">
    <property type="protein sequence ID" value="EPF30197.1"/>
    <property type="molecule type" value="Genomic_DNA"/>
</dbReference>
<dbReference type="HAMAP" id="MF_00167">
    <property type="entry name" value="CsrA"/>
    <property type="match status" value="1"/>
</dbReference>
<evidence type="ECO:0000256" key="5">
    <source>
        <dbReference type="HAMAP-Rule" id="MF_00167"/>
    </source>
</evidence>
<proteinExistence type="inferred from homology"/>
<dbReference type="InterPro" id="IPR003751">
    <property type="entry name" value="CsrA"/>
</dbReference>
<comment type="similarity">
    <text evidence="5">Belongs to the CsrA/RsmA family.</text>
</comment>
<comment type="function">
    <text evidence="5">A translational regulator that binds mRNA to regulate translation initiation and/or mRNA stability. Usually binds in the 5'-UTR at or near the Shine-Dalgarno sequence preventing ribosome-binding, thus repressing translation. Its main target seems to be the major flagellin gene, while its function is anatagonized by FliW.</text>
</comment>